<feature type="transmembrane region" description="Helical" evidence="7">
    <location>
        <begin position="6"/>
        <end position="29"/>
    </location>
</feature>
<keyword evidence="3 7" id="KW-0812">Transmembrane</keyword>
<protein>
    <recommendedName>
        <fullName evidence="8">ABC3 transporter permease C-terminal domain-containing protein</fullName>
    </recommendedName>
</protein>
<evidence type="ECO:0000256" key="2">
    <source>
        <dbReference type="ARBA" id="ARBA00022475"/>
    </source>
</evidence>
<keyword evidence="4 7" id="KW-1133">Transmembrane helix</keyword>
<dbReference type="PANTHER" id="PTHR30572:SF4">
    <property type="entry name" value="ABC TRANSPORTER PERMEASE YTRF"/>
    <property type="match status" value="1"/>
</dbReference>
<dbReference type="InterPro" id="IPR050250">
    <property type="entry name" value="Macrolide_Exporter_MacB"/>
</dbReference>
<dbReference type="Pfam" id="PF02687">
    <property type="entry name" value="FtsX"/>
    <property type="match status" value="1"/>
</dbReference>
<evidence type="ECO:0000256" key="3">
    <source>
        <dbReference type="ARBA" id="ARBA00022692"/>
    </source>
</evidence>
<organism evidence="9">
    <name type="scientific">marine metagenome</name>
    <dbReference type="NCBI Taxonomy" id="408172"/>
    <lineage>
        <taxon>unclassified sequences</taxon>
        <taxon>metagenomes</taxon>
        <taxon>ecological metagenomes</taxon>
    </lineage>
</organism>
<feature type="transmembrane region" description="Helical" evidence="7">
    <location>
        <begin position="50"/>
        <end position="71"/>
    </location>
</feature>
<evidence type="ECO:0000256" key="5">
    <source>
        <dbReference type="ARBA" id="ARBA00023136"/>
    </source>
</evidence>
<sequence length="615" mass="67186">VPAVILIAGAMVLLRLFPLVMNLISRVFAPRIPAGVVLAIWQMSRNPSNYARLSLLLILMTGLGIFAASFGGTLDRSSQDRALYKIGSDLRLESVSINRMGVSRSITRSYKDIDGVKTVSPVLRGSGSDITERFSGESITFLGVEPSTFSDVAIYRDDFSEAGLDQLLSSLEHESIPSGIELPENTRALGVLVKVDRAKPSVALVARLRDANKRYFTYELGTLDSTNWTLKEVELFGSRRPWRQLFPERPLSLMSVSVVETNAQSELDPGSILFDSIKARRSTGEVENIETFSSVDNWHVLKNVPDAEKDRIELSSVSAKGDGSLLYAWSGGSPVTARGVYPGGDPSPMPALASASFLRDSEHSIGDNLTISLGGRRSSVRIVDSFDYFPTLNTIEDKFLLLGLEPALTNTNIGAVLGGITPNEIWISAEPGLSKDEWSNLVISLKNETPFPIGSVLDTREALSKATIDPLVKAGWKALLFIAFGAILLLSAIGFVSHAYVSFRNREIQFALMRTIGLSMNQLISLMWLEQAFIIIVGMSLGTWMGARLGAVIMPFLGSDDQGAQVVPPFIMQVDWTNLLTTYLGMVVVFTLVIVGVIFLIKRMSLNRALRLGEM</sequence>
<evidence type="ECO:0000256" key="4">
    <source>
        <dbReference type="ARBA" id="ARBA00022989"/>
    </source>
</evidence>
<dbReference type="GO" id="GO:0005886">
    <property type="term" value="C:plasma membrane"/>
    <property type="evidence" value="ECO:0007669"/>
    <property type="project" value="UniProtKB-SubCell"/>
</dbReference>
<feature type="transmembrane region" description="Helical" evidence="7">
    <location>
        <begin position="478"/>
        <end position="503"/>
    </location>
</feature>
<evidence type="ECO:0000256" key="7">
    <source>
        <dbReference type="SAM" id="Phobius"/>
    </source>
</evidence>
<feature type="non-terminal residue" evidence="9">
    <location>
        <position position="1"/>
    </location>
</feature>
<evidence type="ECO:0000256" key="6">
    <source>
        <dbReference type="ARBA" id="ARBA00038076"/>
    </source>
</evidence>
<feature type="transmembrane region" description="Helical" evidence="7">
    <location>
        <begin position="523"/>
        <end position="547"/>
    </location>
</feature>
<dbReference type="GO" id="GO:0022857">
    <property type="term" value="F:transmembrane transporter activity"/>
    <property type="evidence" value="ECO:0007669"/>
    <property type="project" value="TreeGrafter"/>
</dbReference>
<comment type="subcellular location">
    <subcellularLocation>
        <location evidence="1">Cell membrane</location>
        <topology evidence="1">Multi-pass membrane protein</topology>
    </subcellularLocation>
</comment>
<proteinExistence type="inferred from homology"/>
<dbReference type="EMBL" id="UINC01011538">
    <property type="protein sequence ID" value="SVA50869.1"/>
    <property type="molecule type" value="Genomic_DNA"/>
</dbReference>
<comment type="similarity">
    <text evidence="6">Belongs to the ABC-4 integral membrane protein family.</text>
</comment>
<keyword evidence="2" id="KW-1003">Cell membrane</keyword>
<feature type="domain" description="ABC3 transporter permease C-terminal" evidence="8">
    <location>
        <begin position="482"/>
        <end position="605"/>
    </location>
</feature>
<accession>A0A381WEB6</accession>
<name>A0A381WEB6_9ZZZZ</name>
<evidence type="ECO:0000313" key="9">
    <source>
        <dbReference type="EMBL" id="SVA50869.1"/>
    </source>
</evidence>
<dbReference type="PANTHER" id="PTHR30572">
    <property type="entry name" value="MEMBRANE COMPONENT OF TRANSPORTER-RELATED"/>
    <property type="match status" value="1"/>
</dbReference>
<reference evidence="9" key="1">
    <citation type="submission" date="2018-05" db="EMBL/GenBank/DDBJ databases">
        <authorList>
            <person name="Lanie J.A."/>
            <person name="Ng W.-L."/>
            <person name="Kazmierczak K.M."/>
            <person name="Andrzejewski T.M."/>
            <person name="Davidsen T.M."/>
            <person name="Wayne K.J."/>
            <person name="Tettelin H."/>
            <person name="Glass J.I."/>
            <person name="Rusch D."/>
            <person name="Podicherti R."/>
            <person name="Tsui H.-C.T."/>
            <person name="Winkler M.E."/>
        </authorList>
    </citation>
    <scope>NUCLEOTIDE SEQUENCE</scope>
</reference>
<evidence type="ECO:0000259" key="8">
    <source>
        <dbReference type="Pfam" id="PF02687"/>
    </source>
</evidence>
<evidence type="ECO:0000256" key="1">
    <source>
        <dbReference type="ARBA" id="ARBA00004651"/>
    </source>
</evidence>
<keyword evidence="5 7" id="KW-0472">Membrane</keyword>
<dbReference type="AlphaFoldDB" id="A0A381WEB6"/>
<feature type="transmembrane region" description="Helical" evidence="7">
    <location>
        <begin position="580"/>
        <end position="601"/>
    </location>
</feature>
<gene>
    <name evidence="9" type="ORF">METZ01_LOCUS103723</name>
</gene>
<dbReference type="InterPro" id="IPR003838">
    <property type="entry name" value="ABC3_permease_C"/>
</dbReference>